<comment type="caution">
    <text evidence="4">The sequence shown here is derived from an EMBL/GenBank/DDBJ whole genome shotgun (WGS) entry which is preliminary data.</text>
</comment>
<feature type="domain" description="Translation elongation factor EFG/EF2" evidence="3">
    <location>
        <begin position="12"/>
        <end position="136"/>
    </location>
</feature>
<keyword evidence="2" id="KW-0342">GTP-binding</keyword>
<keyword evidence="4" id="KW-0648">Protein biosynthesis</keyword>
<dbReference type="Gene3D" id="3.30.230.10">
    <property type="match status" value="1"/>
</dbReference>
<dbReference type="InterPro" id="IPR020568">
    <property type="entry name" value="Ribosomal_Su5_D2-typ_SF"/>
</dbReference>
<dbReference type="GO" id="GO:0005525">
    <property type="term" value="F:GTP binding"/>
    <property type="evidence" value="ECO:0007669"/>
    <property type="project" value="UniProtKB-KW"/>
</dbReference>
<keyword evidence="1" id="KW-0547">Nucleotide-binding</keyword>
<evidence type="ECO:0000256" key="2">
    <source>
        <dbReference type="ARBA" id="ARBA00023134"/>
    </source>
</evidence>
<accession>A0A5C6BCI4</accession>
<name>A0A5C6BCI4_9PLAN</name>
<dbReference type="Pfam" id="PF03764">
    <property type="entry name" value="EFG_IV"/>
    <property type="match status" value="1"/>
</dbReference>
<dbReference type="SUPFAM" id="SSF54211">
    <property type="entry name" value="Ribosomal protein S5 domain 2-like"/>
    <property type="match status" value="1"/>
</dbReference>
<evidence type="ECO:0000256" key="1">
    <source>
        <dbReference type="ARBA" id="ARBA00022741"/>
    </source>
</evidence>
<evidence type="ECO:0000313" key="5">
    <source>
        <dbReference type="Proteomes" id="UP000320735"/>
    </source>
</evidence>
<keyword evidence="5" id="KW-1185">Reference proteome</keyword>
<organism evidence="4 5">
    <name type="scientific">Symmachiella macrocystis</name>
    <dbReference type="NCBI Taxonomy" id="2527985"/>
    <lineage>
        <taxon>Bacteria</taxon>
        <taxon>Pseudomonadati</taxon>
        <taxon>Planctomycetota</taxon>
        <taxon>Planctomycetia</taxon>
        <taxon>Planctomycetales</taxon>
        <taxon>Planctomycetaceae</taxon>
        <taxon>Symmachiella</taxon>
    </lineage>
</organism>
<dbReference type="InterPro" id="IPR014721">
    <property type="entry name" value="Ribsml_uS5_D2-typ_fold_subgr"/>
</dbReference>
<evidence type="ECO:0000313" key="4">
    <source>
        <dbReference type="EMBL" id="TWU09422.1"/>
    </source>
</evidence>
<dbReference type="AlphaFoldDB" id="A0A5C6BCI4"/>
<dbReference type="OrthoDB" id="9876819at2"/>
<dbReference type="GO" id="GO:0003746">
    <property type="term" value="F:translation elongation factor activity"/>
    <property type="evidence" value="ECO:0007669"/>
    <property type="project" value="UniProtKB-KW"/>
</dbReference>
<sequence length="143" mass="15808">MVESIKVLTPTRERFFWALDQDTVQTGRYVHQTGGPGKFAVVRLRFQTDFDGPGVVLANEVVEEDFPHDDFELDEIVDAISQGVLVGLSEASPDSEPIQALKITVMDIAVQLVDTLPQHFIEAAQRAVQQAVDEAGLVYIRPS</sequence>
<dbReference type="InterPro" id="IPR005517">
    <property type="entry name" value="Transl_elong_EFG/EF2_IV"/>
</dbReference>
<evidence type="ECO:0000259" key="3">
    <source>
        <dbReference type="SMART" id="SM00889"/>
    </source>
</evidence>
<dbReference type="Proteomes" id="UP000320735">
    <property type="component" value="Unassembled WGS sequence"/>
</dbReference>
<reference evidence="4 5" key="1">
    <citation type="submission" date="2019-02" db="EMBL/GenBank/DDBJ databases">
        <title>Deep-cultivation of Planctomycetes and their phenomic and genomic characterization uncovers novel biology.</title>
        <authorList>
            <person name="Wiegand S."/>
            <person name="Jogler M."/>
            <person name="Boedeker C."/>
            <person name="Pinto D."/>
            <person name="Vollmers J."/>
            <person name="Rivas-Marin E."/>
            <person name="Kohn T."/>
            <person name="Peeters S.H."/>
            <person name="Heuer A."/>
            <person name="Rast P."/>
            <person name="Oberbeckmann S."/>
            <person name="Bunk B."/>
            <person name="Jeske O."/>
            <person name="Meyerdierks A."/>
            <person name="Storesund J.E."/>
            <person name="Kallscheuer N."/>
            <person name="Luecker S."/>
            <person name="Lage O.M."/>
            <person name="Pohl T."/>
            <person name="Merkel B.J."/>
            <person name="Hornburger P."/>
            <person name="Mueller R.-W."/>
            <person name="Bruemmer F."/>
            <person name="Labrenz M."/>
            <person name="Spormann A.M."/>
            <person name="Op Den Camp H."/>
            <person name="Overmann J."/>
            <person name="Amann R."/>
            <person name="Jetten M.S.M."/>
            <person name="Mascher T."/>
            <person name="Medema M.H."/>
            <person name="Devos D.P."/>
            <person name="Kaster A.-K."/>
            <person name="Ovreas L."/>
            <person name="Rohde M."/>
            <person name="Galperin M.Y."/>
            <person name="Jogler C."/>
        </authorList>
    </citation>
    <scope>NUCLEOTIDE SEQUENCE [LARGE SCALE GENOMIC DNA]</scope>
    <source>
        <strain evidence="4 5">CA54</strain>
    </source>
</reference>
<proteinExistence type="predicted"/>
<dbReference type="SMART" id="SM00889">
    <property type="entry name" value="EFG_IV"/>
    <property type="match status" value="1"/>
</dbReference>
<keyword evidence="4" id="KW-0251">Elongation factor</keyword>
<gene>
    <name evidence="4" type="ORF">CA54_46630</name>
</gene>
<protein>
    <submittedName>
        <fullName evidence="4">Elongation factor G</fullName>
    </submittedName>
</protein>
<dbReference type="EMBL" id="SJPP01000002">
    <property type="protein sequence ID" value="TWU09422.1"/>
    <property type="molecule type" value="Genomic_DNA"/>
</dbReference>
<dbReference type="RefSeq" id="WP_146373116.1">
    <property type="nucleotide sequence ID" value="NZ_SJPP01000002.1"/>
</dbReference>